<name>A0ABS9ST20_9ACTN</name>
<dbReference type="CDD" id="cd07139">
    <property type="entry name" value="ALDH_AldA-Rv0768"/>
    <property type="match status" value="1"/>
</dbReference>
<organism evidence="8 9">
    <name type="scientific">Streptomyces marispadix</name>
    <dbReference type="NCBI Taxonomy" id="2922868"/>
    <lineage>
        <taxon>Bacteria</taxon>
        <taxon>Bacillati</taxon>
        <taxon>Actinomycetota</taxon>
        <taxon>Actinomycetes</taxon>
        <taxon>Kitasatosporales</taxon>
        <taxon>Streptomycetaceae</taxon>
        <taxon>Streptomyces</taxon>
    </lineage>
</organism>
<dbReference type="RefSeq" id="WP_241057381.1">
    <property type="nucleotide sequence ID" value="NZ_JAKWJU010000002.1"/>
</dbReference>
<keyword evidence="9" id="KW-1185">Reference proteome</keyword>
<evidence type="ECO:0000256" key="2">
    <source>
        <dbReference type="ARBA" id="ARBA00023002"/>
    </source>
</evidence>
<dbReference type="InterPro" id="IPR016163">
    <property type="entry name" value="Ald_DH_C"/>
</dbReference>
<evidence type="ECO:0000259" key="7">
    <source>
        <dbReference type="Pfam" id="PF00171"/>
    </source>
</evidence>
<dbReference type="InterPro" id="IPR015590">
    <property type="entry name" value="Aldehyde_DH_dom"/>
</dbReference>
<keyword evidence="2 6" id="KW-0560">Oxidoreductase</keyword>
<comment type="similarity">
    <text evidence="1 6">Belongs to the aldehyde dehydrogenase family.</text>
</comment>
<gene>
    <name evidence="8" type="ORF">MMA15_03085</name>
</gene>
<proteinExistence type="inferred from homology"/>
<sequence length="482" mass="50823">MTVHDRLFIDGDWTESTGTATLEVISPHTEEVVGRTPAGTRKDIDRAVAAARRAFDQGPWPHTDPGERAAAVGRIAGLLAQRRDEVAELITEEMGCPVTVSRLGQVGEAQAVWSWFAELGAGFTWEDERAAPMGTVTVRREPVGVVAAVVPWNGPQIVVAGKLAAALVAGCTAVVKPSPLAPLDCYPLAEMIQEAGIPPGVVNIVPGGADAGAHLVAHPGVDMVSFTGSVATGRRIGAVCGEHLKRCTLELGGKSAAIVLDDAELTATMGSLRTAALINSGQTCVAQTRVLASRARYDEVVDALAETARAMRTGDPSDPATELGPLVSESQRERVEGYVELGRKEGARLVTGGERPFPRGWYVTPAVFADVANDMRIAREEIFGPVLSVIPYDDEDDAVRIANDSEFGLAGSVWTADRERGLAVARRVRTGTYGVNTYGVQACAPLGGYKCSGVGRELGPEGLESYLECKSILHEGTACTTT</sequence>
<dbReference type="InterPro" id="IPR016162">
    <property type="entry name" value="Ald_DH_N"/>
</dbReference>
<dbReference type="Proteomes" id="UP001166784">
    <property type="component" value="Unassembled WGS sequence"/>
</dbReference>
<feature type="domain" description="Aldehyde dehydrogenase" evidence="7">
    <location>
        <begin position="13"/>
        <end position="472"/>
    </location>
</feature>
<evidence type="ECO:0000256" key="1">
    <source>
        <dbReference type="ARBA" id="ARBA00009986"/>
    </source>
</evidence>
<dbReference type="SUPFAM" id="SSF53720">
    <property type="entry name" value="ALDH-like"/>
    <property type="match status" value="1"/>
</dbReference>
<evidence type="ECO:0000256" key="5">
    <source>
        <dbReference type="PROSITE-ProRule" id="PRU10007"/>
    </source>
</evidence>
<dbReference type="EMBL" id="JAKWJU010000002">
    <property type="protein sequence ID" value="MCH6159435.1"/>
    <property type="molecule type" value="Genomic_DNA"/>
</dbReference>
<dbReference type="Gene3D" id="3.40.309.10">
    <property type="entry name" value="Aldehyde Dehydrogenase, Chain A, domain 2"/>
    <property type="match status" value="1"/>
</dbReference>
<dbReference type="Gene3D" id="3.40.605.10">
    <property type="entry name" value="Aldehyde Dehydrogenase, Chain A, domain 1"/>
    <property type="match status" value="1"/>
</dbReference>
<dbReference type="InterPro" id="IPR016161">
    <property type="entry name" value="Ald_DH/histidinol_DH"/>
</dbReference>
<comment type="catalytic activity">
    <reaction evidence="4">
        <text>an aldehyde + NAD(+) + H2O = a carboxylate + NADH + 2 H(+)</text>
        <dbReference type="Rhea" id="RHEA:16185"/>
        <dbReference type="ChEBI" id="CHEBI:15377"/>
        <dbReference type="ChEBI" id="CHEBI:15378"/>
        <dbReference type="ChEBI" id="CHEBI:17478"/>
        <dbReference type="ChEBI" id="CHEBI:29067"/>
        <dbReference type="ChEBI" id="CHEBI:57540"/>
        <dbReference type="ChEBI" id="CHEBI:57945"/>
        <dbReference type="EC" id="1.2.1.3"/>
    </reaction>
</comment>
<dbReference type="Pfam" id="PF00171">
    <property type="entry name" value="Aldedh"/>
    <property type="match status" value="1"/>
</dbReference>
<reference evidence="8" key="2">
    <citation type="journal article" date="2023" name="Int. J. Syst. Evol. Microbiol.">
        <title>Streptomyces marispadix sp. nov., isolated from marine beach sediment of the Northern Coast of Portugal.</title>
        <authorList>
            <person name="dos Santos J.D.N."/>
            <person name="Vitorino I.R."/>
            <person name="Kallscheuer N."/>
            <person name="Srivastava A."/>
            <person name="Krautwurst S."/>
            <person name="Marz M."/>
            <person name="Jogler C."/>
            <person name="Lobo Da Cunha A."/>
            <person name="Catita J."/>
            <person name="Goncalves H."/>
            <person name="Gonzalez I."/>
            <person name="Reyes F."/>
            <person name="Lage O.M."/>
        </authorList>
    </citation>
    <scope>NUCLEOTIDE SEQUENCE</scope>
    <source>
        <strain evidence="8">M600PL45_2</strain>
    </source>
</reference>
<dbReference type="InterPro" id="IPR029510">
    <property type="entry name" value="Ald_DH_CS_GLU"/>
</dbReference>
<feature type="active site" evidence="5">
    <location>
        <position position="250"/>
    </location>
</feature>
<evidence type="ECO:0000256" key="6">
    <source>
        <dbReference type="RuleBase" id="RU003345"/>
    </source>
</evidence>
<accession>A0ABS9ST20</accession>
<dbReference type="PROSITE" id="PS00070">
    <property type="entry name" value="ALDEHYDE_DEHYDR_CYS"/>
    <property type="match status" value="1"/>
</dbReference>
<reference evidence="8" key="1">
    <citation type="submission" date="2022-03" db="EMBL/GenBank/DDBJ databases">
        <authorList>
            <person name="Santos J.D.N."/>
            <person name="Kallscheuer N."/>
            <person name="Jogler C."/>
            <person name="Lage O.M."/>
        </authorList>
    </citation>
    <scope>NUCLEOTIDE SEQUENCE</scope>
    <source>
        <strain evidence="8">M600PL45_2</strain>
    </source>
</reference>
<evidence type="ECO:0000256" key="4">
    <source>
        <dbReference type="ARBA" id="ARBA00049194"/>
    </source>
</evidence>
<comment type="caution">
    <text evidence="8">The sequence shown here is derived from an EMBL/GenBank/DDBJ whole genome shotgun (WGS) entry which is preliminary data.</text>
</comment>
<protein>
    <recommendedName>
        <fullName evidence="3">aldehyde dehydrogenase (NAD(+))</fullName>
        <ecNumber evidence="3">1.2.1.3</ecNumber>
    </recommendedName>
</protein>
<dbReference type="PROSITE" id="PS00687">
    <property type="entry name" value="ALDEHYDE_DEHYDR_GLU"/>
    <property type="match status" value="1"/>
</dbReference>
<dbReference type="PANTHER" id="PTHR42804">
    <property type="entry name" value="ALDEHYDE DEHYDROGENASE"/>
    <property type="match status" value="1"/>
</dbReference>
<evidence type="ECO:0000313" key="9">
    <source>
        <dbReference type="Proteomes" id="UP001166784"/>
    </source>
</evidence>
<evidence type="ECO:0000256" key="3">
    <source>
        <dbReference type="ARBA" id="ARBA00024226"/>
    </source>
</evidence>
<dbReference type="EC" id="1.2.1.3" evidence="3"/>
<dbReference type="PANTHER" id="PTHR42804:SF1">
    <property type="entry name" value="ALDEHYDE DEHYDROGENASE-RELATED"/>
    <property type="match status" value="1"/>
</dbReference>
<dbReference type="InterPro" id="IPR016160">
    <property type="entry name" value="Ald_DH_CS_CYS"/>
</dbReference>
<evidence type="ECO:0000313" key="8">
    <source>
        <dbReference type="EMBL" id="MCH6159435.1"/>
    </source>
</evidence>